<feature type="region of interest" description="Disordered" evidence="15">
    <location>
        <begin position="290"/>
        <end position="343"/>
    </location>
</feature>
<evidence type="ECO:0000256" key="1">
    <source>
        <dbReference type="ARBA" id="ARBA00004389"/>
    </source>
</evidence>
<evidence type="ECO:0000256" key="6">
    <source>
        <dbReference type="ARBA" id="ARBA00022824"/>
    </source>
</evidence>
<dbReference type="GO" id="GO:0006869">
    <property type="term" value="P:lipid transport"/>
    <property type="evidence" value="ECO:0007669"/>
    <property type="project" value="UniProtKB-KW"/>
</dbReference>
<protein>
    <recommendedName>
        <fullName evidence="14">Oxysterol-binding protein</fullName>
    </recommendedName>
</protein>
<evidence type="ECO:0000256" key="3">
    <source>
        <dbReference type="ARBA" id="ARBA00022448"/>
    </source>
</evidence>
<keyword evidence="10" id="KW-0446">Lipid-binding</keyword>
<dbReference type="InterPro" id="IPR011993">
    <property type="entry name" value="PH-like_dom_sf"/>
</dbReference>
<dbReference type="InterPro" id="IPR001849">
    <property type="entry name" value="PH_domain"/>
</dbReference>
<feature type="region of interest" description="Disordered" evidence="15">
    <location>
        <begin position="913"/>
        <end position="1044"/>
    </location>
</feature>
<feature type="domain" description="PH" evidence="16">
    <location>
        <begin position="126"/>
        <end position="243"/>
    </location>
</feature>
<dbReference type="FunFam" id="3.30.70.3490:FF:000011">
    <property type="entry name" value="Oxysterol-binding protein"/>
    <property type="match status" value="1"/>
</dbReference>
<evidence type="ECO:0000313" key="18">
    <source>
        <dbReference type="Proteomes" id="UP000694725"/>
    </source>
</evidence>
<dbReference type="InterPro" id="IPR000648">
    <property type="entry name" value="Oxysterol-bd"/>
</dbReference>
<evidence type="ECO:0000256" key="4">
    <source>
        <dbReference type="ARBA" id="ARBA00022553"/>
    </source>
</evidence>
<dbReference type="FunFam" id="2.30.29.30:FF:000030">
    <property type="entry name" value="Oxysterol-binding protein"/>
    <property type="match status" value="1"/>
</dbReference>
<dbReference type="Gene3D" id="1.10.287.2720">
    <property type="match status" value="1"/>
</dbReference>
<feature type="compositionally biased region" description="Pro residues" evidence="15">
    <location>
        <begin position="933"/>
        <end position="944"/>
    </location>
</feature>
<dbReference type="PANTHER" id="PTHR10972:SF213">
    <property type="entry name" value="OXYSTEROL-BINDING PROTEIN-RELATED PROTEIN 5"/>
    <property type="match status" value="1"/>
</dbReference>
<dbReference type="Gene3D" id="3.30.70.3490">
    <property type="match status" value="1"/>
</dbReference>
<reference evidence="17" key="1">
    <citation type="submission" date="2025-08" db="UniProtKB">
        <authorList>
            <consortium name="Ensembl"/>
        </authorList>
    </citation>
    <scope>IDENTIFICATION</scope>
</reference>
<feature type="compositionally biased region" description="Low complexity" evidence="15">
    <location>
        <begin position="923"/>
        <end position="932"/>
    </location>
</feature>
<evidence type="ECO:0000256" key="15">
    <source>
        <dbReference type="SAM" id="MobiDB-lite"/>
    </source>
</evidence>
<evidence type="ECO:0000256" key="8">
    <source>
        <dbReference type="ARBA" id="ARBA00023054"/>
    </source>
</evidence>
<evidence type="ECO:0000256" key="10">
    <source>
        <dbReference type="ARBA" id="ARBA00023121"/>
    </source>
</evidence>
<evidence type="ECO:0000256" key="7">
    <source>
        <dbReference type="ARBA" id="ARBA00022989"/>
    </source>
</evidence>
<keyword evidence="7" id="KW-1133">Transmembrane helix</keyword>
<keyword evidence="5" id="KW-0812">Transmembrane</keyword>
<keyword evidence="8" id="KW-0175">Coiled coil</keyword>
<evidence type="ECO:0000256" key="5">
    <source>
        <dbReference type="ARBA" id="ARBA00022692"/>
    </source>
</evidence>
<evidence type="ECO:0000256" key="13">
    <source>
        <dbReference type="RuleBase" id="RU003844"/>
    </source>
</evidence>
<feature type="region of interest" description="Disordered" evidence="15">
    <location>
        <begin position="665"/>
        <end position="689"/>
    </location>
</feature>
<feature type="region of interest" description="Disordered" evidence="15">
    <location>
        <begin position="747"/>
        <end position="850"/>
    </location>
</feature>
<evidence type="ECO:0000313" key="17">
    <source>
        <dbReference type="Ensembl" id="ENSSSCP00065042407.1"/>
    </source>
</evidence>
<evidence type="ECO:0000256" key="12">
    <source>
        <dbReference type="ARBA" id="ARBA00056710"/>
    </source>
</evidence>
<keyword evidence="4" id="KW-0597">Phosphoprotein</keyword>
<keyword evidence="11" id="KW-0472">Membrane</keyword>
<comment type="similarity">
    <text evidence="2 13">Belongs to the OSBP family.</text>
</comment>
<feature type="region of interest" description="Disordered" evidence="15">
    <location>
        <begin position="1"/>
        <end position="74"/>
    </location>
</feature>
<proteinExistence type="inferred from homology"/>
<dbReference type="PROSITE" id="PS50003">
    <property type="entry name" value="PH_DOMAIN"/>
    <property type="match status" value="1"/>
</dbReference>
<dbReference type="InterPro" id="IPR018494">
    <property type="entry name" value="Oxysterol-bd_CS"/>
</dbReference>
<comment type="function">
    <text evidence="12">Lipid transporter involved in lipid countertransport between the endoplasmic reticulum and the plasma membrane: specifically exchanges phosphatidylserine with phosphatidylinositol 4-phosphate (PI4P), delivering phosphatidylserine to the plasma membrane in exchange for PI4P, which is degraded by the SAC1/SACM1L phosphatase in the endoplasmic reticulum. Binds phosphatidylserine and PI4P in a mutually exclusive manner. May cooperate with NPC1 to mediate the exit of cholesterol from endosomes/lysosomes. Binds 25-hydroxycholesterol and cholesterol.</text>
</comment>
<gene>
    <name evidence="17" type="primary">OSBPL5</name>
</gene>
<comment type="subcellular location">
    <subcellularLocation>
        <location evidence="1">Endoplasmic reticulum membrane</location>
        <topology evidence="1">Single-pass membrane protein</topology>
    </subcellularLocation>
</comment>
<feature type="compositionally biased region" description="Gly residues" evidence="15">
    <location>
        <begin position="840"/>
        <end position="849"/>
    </location>
</feature>
<sequence>MKEEAFLRRRFSLCPPSSTPQKVDPRKLSRNLLLGGENDLYPLGPGKDMEPNGPSPPRDEGPPTPGSATKVPPAEYRLCSGSDKECVSPTAKVTKKEALKAQKESYRQEKKRATKQLLSALTDPSVVIMADSLKIRGTLKSWTKLWCVLKPGVLLIYKTPKVGQWVGTVLLHCCELIERPSKKDGFCFKLFHPLDQSVWAVKGPKGESVGSITQPLPSSYLIFRAASESDGRCWLDALELALRCSSLLRLSTCKQGRDGEPGSSPDASPSSLCGLPPLAAIHDQDLFPLNGSSLENHLENDGFSDKSERENAEESDNETQDHSRKTESGSDQSEAPAAGPVRRGTTYVEQVHEELGELGEASQVETVSEENKSLIWVLLKQLRPGTDLSRVVLPTFVLEPRSFLNKLSDYYYHADLLSRAALEEDAYSRIKLVLRWYLSGFYKKPKGIKKPYNPILGETFRCCWFHPQTSSHTFYIAEQVSHHPPVSAFHVSNRKDGFCISGSITAKSRFYGNSLSALLDGKATLTFLNRAEAYTLTMPYAHCKGILYGTMTMELGGRVTIECKKNSFRAELEFKLKPFFGGSASINQISGKITSGEEVLARLAGHWDREVFITEEGRGGTELFWNPSGEVRGQRLKRCTVPLEEQTELESERLWQHVTKAINEGDQHKATQEKFSLEEAQRQRTRERQQNLVPWTPQLFHLDPATQEWRYRYENHSPWDPLKDIAQFEQDGVLHTLQRETMARQTVFLGSPGPRHQGPGPDQRLRKASDQPSGHSQVTESSGSTPESCPELSDEDGDFAPGEPVVPGQPLPPQGGRARDAQGQVGWRRLPSLRSEGQGTSLGGRGGLRGRAVQCPPLPVGPLPWRESVSPRLGPASGVIRGQLSLGVPPPQNIPRHRLPVPLASLEGFCEGVHSPSTPPARSLATCSSSLLPSPPVSPRPPGPATRLREPVPSLWKGGAAAAGAARGDPVHPGGPAGAAQASLSHAELRSPGQAGASPRPPAQSALLAPALRVPGMSAAHELRPPIRAPRGQRRRGTASLPGT</sequence>
<dbReference type="CDD" id="cd13286">
    <property type="entry name" value="PH_OPR5_ORP8"/>
    <property type="match status" value="1"/>
</dbReference>
<dbReference type="FunFam" id="2.40.160.120:FF:000020">
    <property type="entry name" value="Oxysterol-binding protein"/>
    <property type="match status" value="1"/>
</dbReference>
<dbReference type="FunFam" id="1.10.287.2720:FF:000002">
    <property type="entry name" value="Oxysterol-binding protein"/>
    <property type="match status" value="1"/>
</dbReference>
<dbReference type="InterPro" id="IPR037239">
    <property type="entry name" value="OSBP_sf"/>
</dbReference>
<evidence type="ECO:0000259" key="16">
    <source>
        <dbReference type="PROSITE" id="PS50003"/>
    </source>
</evidence>
<feature type="region of interest" description="Disordered" evidence="15">
    <location>
        <begin position="254"/>
        <end position="275"/>
    </location>
</feature>
<dbReference type="Pfam" id="PF01237">
    <property type="entry name" value="Oxysterol_BP"/>
    <property type="match status" value="1"/>
</dbReference>
<evidence type="ECO:0000256" key="14">
    <source>
        <dbReference type="RuleBase" id="RU003845"/>
    </source>
</evidence>
<dbReference type="PANTHER" id="PTHR10972">
    <property type="entry name" value="OXYSTEROL-BINDING PROTEIN-RELATED"/>
    <property type="match status" value="1"/>
</dbReference>
<dbReference type="Gene3D" id="2.40.160.120">
    <property type="match status" value="1"/>
</dbReference>
<accession>A0A8D2A0J6</accession>
<dbReference type="Pfam" id="PF00169">
    <property type="entry name" value="PH"/>
    <property type="match status" value="1"/>
</dbReference>
<dbReference type="SUPFAM" id="SSF50729">
    <property type="entry name" value="PH domain-like"/>
    <property type="match status" value="1"/>
</dbReference>
<organism evidence="17 18">
    <name type="scientific">Sus scrofa</name>
    <name type="common">Pig</name>
    <dbReference type="NCBI Taxonomy" id="9823"/>
    <lineage>
        <taxon>Eukaryota</taxon>
        <taxon>Metazoa</taxon>
        <taxon>Chordata</taxon>
        <taxon>Craniata</taxon>
        <taxon>Vertebrata</taxon>
        <taxon>Euteleostomi</taxon>
        <taxon>Mammalia</taxon>
        <taxon>Eutheria</taxon>
        <taxon>Laurasiatheria</taxon>
        <taxon>Artiodactyla</taxon>
        <taxon>Suina</taxon>
        <taxon>Suidae</taxon>
        <taxon>Sus</taxon>
    </lineage>
</organism>
<dbReference type="GO" id="GO:0008289">
    <property type="term" value="F:lipid binding"/>
    <property type="evidence" value="ECO:0007669"/>
    <property type="project" value="UniProtKB-KW"/>
</dbReference>
<dbReference type="SUPFAM" id="SSF144000">
    <property type="entry name" value="Oxysterol-binding protein-like"/>
    <property type="match status" value="1"/>
</dbReference>
<dbReference type="SMART" id="SM00233">
    <property type="entry name" value="PH"/>
    <property type="match status" value="1"/>
</dbReference>
<keyword evidence="9 14" id="KW-0445">Lipid transport</keyword>
<evidence type="ECO:0000256" key="2">
    <source>
        <dbReference type="ARBA" id="ARBA00008842"/>
    </source>
</evidence>
<name>A0A8D2A0J6_PIG</name>
<dbReference type="Ensembl" id="ENSSSCT00065096835.1">
    <property type="protein sequence ID" value="ENSSSCP00065042407.1"/>
    <property type="gene ID" value="ENSSSCG00065070481.1"/>
</dbReference>
<feature type="compositionally biased region" description="Basic and acidic residues" evidence="15">
    <location>
        <begin position="319"/>
        <end position="328"/>
    </location>
</feature>
<feature type="compositionally biased region" description="Low complexity" evidence="15">
    <location>
        <begin position="1003"/>
        <end position="1013"/>
    </location>
</feature>
<dbReference type="Gene3D" id="2.30.29.30">
    <property type="entry name" value="Pleckstrin-homology domain (PH domain)/Phosphotyrosine-binding domain (PTB)"/>
    <property type="match status" value="1"/>
</dbReference>
<dbReference type="AlphaFoldDB" id="A0A8D2A0J6"/>
<evidence type="ECO:0000256" key="11">
    <source>
        <dbReference type="ARBA" id="ARBA00023136"/>
    </source>
</evidence>
<feature type="compositionally biased region" description="Basic and acidic residues" evidence="15">
    <location>
        <begin position="296"/>
        <end position="312"/>
    </location>
</feature>
<dbReference type="Proteomes" id="UP000694725">
    <property type="component" value="Unplaced"/>
</dbReference>
<dbReference type="PROSITE" id="PS01013">
    <property type="entry name" value="OSBP"/>
    <property type="match status" value="1"/>
</dbReference>
<keyword evidence="3 14" id="KW-0813">Transport</keyword>
<keyword evidence="6" id="KW-0256">Endoplasmic reticulum</keyword>
<evidence type="ECO:0000256" key="9">
    <source>
        <dbReference type="ARBA" id="ARBA00023055"/>
    </source>
</evidence>
<dbReference type="GO" id="GO:0005789">
    <property type="term" value="C:endoplasmic reticulum membrane"/>
    <property type="evidence" value="ECO:0007669"/>
    <property type="project" value="UniProtKB-SubCell"/>
</dbReference>
<feature type="compositionally biased region" description="Polar residues" evidence="15">
    <location>
        <begin position="770"/>
        <end position="787"/>
    </location>
</feature>